<dbReference type="Gene3D" id="3.30.450.40">
    <property type="match status" value="1"/>
</dbReference>
<dbReference type="SUPFAM" id="SSF55781">
    <property type="entry name" value="GAF domain-like"/>
    <property type="match status" value="1"/>
</dbReference>
<evidence type="ECO:0000256" key="2">
    <source>
        <dbReference type="SAM" id="Phobius"/>
    </source>
</evidence>
<dbReference type="PANTHER" id="PTHR33121">
    <property type="entry name" value="CYCLIC DI-GMP PHOSPHODIESTERASE PDEF"/>
    <property type="match status" value="1"/>
</dbReference>
<dbReference type="InterPro" id="IPR035965">
    <property type="entry name" value="PAS-like_dom_sf"/>
</dbReference>
<dbReference type="SUPFAM" id="SSF141868">
    <property type="entry name" value="EAL domain-like"/>
    <property type="match status" value="1"/>
</dbReference>
<evidence type="ECO:0000313" key="5">
    <source>
        <dbReference type="EMBL" id="TDT14545.1"/>
    </source>
</evidence>
<gene>
    <name evidence="5" type="ORF">BDK89_0100</name>
</gene>
<keyword evidence="6" id="KW-1185">Reference proteome</keyword>
<dbReference type="Pfam" id="PF00563">
    <property type="entry name" value="EAL"/>
    <property type="match status" value="1"/>
</dbReference>
<dbReference type="InterPro" id="IPR001633">
    <property type="entry name" value="EAL_dom"/>
</dbReference>
<dbReference type="InterPro" id="IPR029016">
    <property type="entry name" value="GAF-like_dom_sf"/>
</dbReference>
<dbReference type="PANTHER" id="PTHR33121:SF70">
    <property type="entry name" value="SIGNALING PROTEIN YKOW"/>
    <property type="match status" value="1"/>
</dbReference>
<dbReference type="InterPro" id="IPR050706">
    <property type="entry name" value="Cyclic-di-GMP_PDE-like"/>
</dbReference>
<feature type="region of interest" description="Disordered" evidence="1">
    <location>
        <begin position="1"/>
        <end position="35"/>
    </location>
</feature>
<accession>A0A4R7HUU2</accession>
<dbReference type="SUPFAM" id="SSF55785">
    <property type="entry name" value="PYP-like sensor domain (PAS domain)"/>
    <property type="match status" value="1"/>
</dbReference>
<feature type="compositionally biased region" description="Pro residues" evidence="1">
    <location>
        <begin position="14"/>
        <end position="26"/>
    </location>
</feature>
<dbReference type="InterPro" id="IPR003018">
    <property type="entry name" value="GAF"/>
</dbReference>
<feature type="domain" description="PAC" evidence="3">
    <location>
        <begin position="205"/>
        <end position="257"/>
    </location>
</feature>
<sequence length="694" mass="76332">MSVETQTLAVPAPGREPTPDLPPIPGVDPTLDPRRADPRAYRVGRLRCWWARILDPVELSASSSRWSWRPAVALATLYFVLGSLWVVVSSSIVSGSSITNPEILKGIGFVGATSVFFGALLLEYGRRARRSANRLRELIESTGDLTFRYRIWPIVRFDYISEHVDHWMGMPAADYYAQPDLFVRQVHPDDRERFGQLIAHATSDVPALIRWIDADGRVFHSLIDLRSVTDRRGRIVAIDGRIRDVTESRRDRAESEVGAATLGRLASGDPLLQVIESVCEQVVDLMGVEIAAVGLPMPDGSVDLIASAGDVPAIQNLKIRWDEGPLADGPTGRAVQERQPVVMTPDHPSYSAWRQLALEAGVSSCLAVPIVRGGEVVATLTLWSHFGNPFDAANVGRFDRIARRLAFAVAQLPPMTSLADDPAHPNRPVMPPVDVRRALDEHRFEPWFQPQVDAEGRIVALEMLMRMRGLDGEVVAPNIVIPAAESLDLMPTIGRTLRRLAIDHATPWFELGLERICLNVSVDELMTPGFIGEMEDLITRDGVRAEQVEIELVETAPLDSAAQRVLGRLVEMGFRVAVDDYGSGWASLSHLSRLPAHVIKVDRVFVRDVAVSDRAKALVKSTFELGRSLELITVAEGVETADQSALLVELGCDLMQGFLFSPPAPAEHIDALMRSGERPFWPVIASSLGRPAKA</sequence>
<dbReference type="PROSITE" id="PS50113">
    <property type="entry name" value="PAC"/>
    <property type="match status" value="1"/>
</dbReference>
<reference evidence="5 6" key="1">
    <citation type="submission" date="2019-03" db="EMBL/GenBank/DDBJ databases">
        <title>Sequencing the genomes of 1000 actinobacteria strains.</title>
        <authorList>
            <person name="Klenk H.-P."/>
        </authorList>
    </citation>
    <scope>NUCLEOTIDE SEQUENCE [LARGE SCALE GENOMIC DNA]</scope>
    <source>
        <strain evidence="5 6">DSM 18936</strain>
    </source>
</reference>
<dbReference type="OrthoDB" id="23692at2"/>
<dbReference type="SMART" id="SM00052">
    <property type="entry name" value="EAL"/>
    <property type="match status" value="1"/>
</dbReference>
<dbReference type="PROSITE" id="PS50883">
    <property type="entry name" value="EAL"/>
    <property type="match status" value="1"/>
</dbReference>
<dbReference type="InterPro" id="IPR035919">
    <property type="entry name" value="EAL_sf"/>
</dbReference>
<dbReference type="AlphaFoldDB" id="A0A4R7HUU2"/>
<dbReference type="Gene3D" id="3.30.450.20">
    <property type="entry name" value="PAS domain"/>
    <property type="match status" value="1"/>
</dbReference>
<evidence type="ECO:0000256" key="1">
    <source>
        <dbReference type="SAM" id="MobiDB-lite"/>
    </source>
</evidence>
<dbReference type="Gene3D" id="3.20.20.450">
    <property type="entry name" value="EAL domain"/>
    <property type="match status" value="1"/>
</dbReference>
<dbReference type="InterPro" id="IPR000700">
    <property type="entry name" value="PAS-assoc_C"/>
</dbReference>
<feature type="transmembrane region" description="Helical" evidence="2">
    <location>
        <begin position="71"/>
        <end position="94"/>
    </location>
</feature>
<evidence type="ECO:0000259" key="4">
    <source>
        <dbReference type="PROSITE" id="PS50883"/>
    </source>
</evidence>
<keyword evidence="2" id="KW-0472">Membrane</keyword>
<evidence type="ECO:0000259" key="3">
    <source>
        <dbReference type="PROSITE" id="PS50113"/>
    </source>
</evidence>
<dbReference type="Pfam" id="PF13185">
    <property type="entry name" value="GAF_2"/>
    <property type="match status" value="1"/>
</dbReference>
<dbReference type="SMART" id="SM00065">
    <property type="entry name" value="GAF"/>
    <property type="match status" value="1"/>
</dbReference>
<organism evidence="5 6">
    <name type="scientific">Ilumatobacter fluminis</name>
    <dbReference type="NCBI Taxonomy" id="467091"/>
    <lineage>
        <taxon>Bacteria</taxon>
        <taxon>Bacillati</taxon>
        <taxon>Actinomycetota</taxon>
        <taxon>Acidimicrobiia</taxon>
        <taxon>Acidimicrobiales</taxon>
        <taxon>Ilumatobacteraceae</taxon>
        <taxon>Ilumatobacter</taxon>
    </lineage>
</organism>
<evidence type="ECO:0000313" key="6">
    <source>
        <dbReference type="Proteomes" id="UP000294558"/>
    </source>
</evidence>
<feature type="transmembrane region" description="Helical" evidence="2">
    <location>
        <begin position="106"/>
        <end position="124"/>
    </location>
</feature>
<feature type="domain" description="EAL" evidence="4">
    <location>
        <begin position="428"/>
        <end position="677"/>
    </location>
</feature>
<dbReference type="GO" id="GO:0071111">
    <property type="term" value="F:cyclic-guanylate-specific phosphodiesterase activity"/>
    <property type="evidence" value="ECO:0007669"/>
    <property type="project" value="InterPro"/>
</dbReference>
<dbReference type="EMBL" id="SOAU01000001">
    <property type="protein sequence ID" value="TDT14545.1"/>
    <property type="molecule type" value="Genomic_DNA"/>
</dbReference>
<keyword evidence="2" id="KW-0812">Transmembrane</keyword>
<dbReference type="RefSeq" id="WP_133867084.1">
    <property type="nucleotide sequence ID" value="NZ_SOAU01000001.1"/>
</dbReference>
<dbReference type="Proteomes" id="UP000294558">
    <property type="component" value="Unassembled WGS sequence"/>
</dbReference>
<comment type="caution">
    <text evidence="5">The sequence shown here is derived from an EMBL/GenBank/DDBJ whole genome shotgun (WGS) entry which is preliminary data.</text>
</comment>
<keyword evidence="2" id="KW-1133">Transmembrane helix</keyword>
<proteinExistence type="predicted"/>
<dbReference type="CDD" id="cd01948">
    <property type="entry name" value="EAL"/>
    <property type="match status" value="1"/>
</dbReference>
<name>A0A4R7HUU2_9ACTN</name>
<protein>
    <submittedName>
        <fullName evidence="5">EAL domain-containing protein (Putative c-di-GMP-specific phosphodiesterase class I)</fullName>
    </submittedName>
</protein>